<proteinExistence type="predicted"/>
<dbReference type="EMBL" id="PQWO01000005">
    <property type="protein sequence ID" value="PZD73477.1"/>
    <property type="molecule type" value="Genomic_DNA"/>
</dbReference>
<dbReference type="CDD" id="cd07067">
    <property type="entry name" value="HP_PGM_like"/>
    <property type="match status" value="1"/>
</dbReference>
<dbReference type="InterPro" id="IPR029033">
    <property type="entry name" value="His_PPase_superfam"/>
</dbReference>
<name>A0A2W1JZ85_9CYAN</name>
<dbReference type="EC" id="3.1.3.3" evidence="2"/>
<keyword evidence="2" id="KW-0378">Hydrolase</keyword>
<feature type="binding site" evidence="1">
    <location>
        <position position="70"/>
    </location>
    <ligand>
        <name>substrate</name>
    </ligand>
</feature>
<evidence type="ECO:0000313" key="2">
    <source>
        <dbReference type="EMBL" id="PZD73477.1"/>
    </source>
</evidence>
<accession>A0A2W1JZ85</accession>
<reference evidence="2 3" key="1">
    <citation type="journal article" date="2018" name="Sci. Rep.">
        <title>A novel species of the marine cyanobacterium Acaryochloris with a unique pigment content and lifestyle.</title>
        <authorList>
            <person name="Partensky F."/>
            <person name="Six C."/>
            <person name="Ratin M."/>
            <person name="Garczarek L."/>
            <person name="Vaulot D."/>
            <person name="Probert I."/>
            <person name="Calteau A."/>
            <person name="Gourvil P."/>
            <person name="Marie D."/>
            <person name="Grebert T."/>
            <person name="Bouchier C."/>
            <person name="Le Panse S."/>
            <person name="Gachenot M."/>
            <person name="Rodriguez F."/>
            <person name="Garrido J.L."/>
        </authorList>
    </citation>
    <scope>NUCLEOTIDE SEQUENCE [LARGE SCALE GENOMIC DNA]</scope>
    <source>
        <strain evidence="2 3">RCC1774</strain>
    </source>
</reference>
<protein>
    <submittedName>
        <fullName evidence="2">Phosphoserine phosphatase 1</fullName>
        <ecNumber evidence="2">3.1.3.3</ecNumber>
    </submittedName>
</protein>
<dbReference type="Gene3D" id="3.40.50.1240">
    <property type="entry name" value="Phosphoglycerate mutase-like"/>
    <property type="match status" value="1"/>
</dbReference>
<keyword evidence="3" id="KW-1185">Reference proteome</keyword>
<organism evidence="2 3">
    <name type="scientific">Acaryochloris thomasi RCC1774</name>
    <dbReference type="NCBI Taxonomy" id="1764569"/>
    <lineage>
        <taxon>Bacteria</taxon>
        <taxon>Bacillati</taxon>
        <taxon>Cyanobacteriota</taxon>
        <taxon>Cyanophyceae</taxon>
        <taxon>Acaryochloridales</taxon>
        <taxon>Acaryochloridaceae</taxon>
        <taxon>Acaryochloris</taxon>
        <taxon>Acaryochloris thomasi</taxon>
    </lineage>
</organism>
<sequence>MKLQCFNPNAAPTRVILVRHGRSTYNDQGRYQGSSDASVLTAQGRQDAFQTGLALNDISFSALYVSPLLRTQQTAQEVSAAFKFSRRSPISINVHGDLKEIDLPRWEGLSYRHVQETLTDDYRCWIERPHTFEMLPQAGAKDVSPRRPVQDLYAQARRFWRQVLPRHAGQTILVVSHGGTIKALLSQALGIPSDQFHTLQQSNCGISVLNFPYQQSACLEGMNDTSHLGEILPKLKAGRQGLRLLLVPDTGVPDLQPKLLDQMEITFSVSNGESAQRLAKMLLAQNPQAVQLQINRTDIPHLWLQTLNKRQISGQVGTEMLTGLMVAKTEILQEMLSQVLGGDPSLSKGLLLAAGRVNVVHYAKSQPLPILQAMNFADFALSQRGSMLCAS</sequence>
<evidence type="ECO:0000313" key="3">
    <source>
        <dbReference type="Proteomes" id="UP000248857"/>
    </source>
</evidence>
<comment type="caution">
    <text evidence="2">The sequence shown here is derived from an EMBL/GenBank/DDBJ whole genome shotgun (WGS) entry which is preliminary data.</text>
</comment>
<dbReference type="RefSeq" id="WP_110985956.1">
    <property type="nucleotide sequence ID" value="NZ_CAWNWM010000005.1"/>
</dbReference>
<evidence type="ECO:0000256" key="1">
    <source>
        <dbReference type="PIRSR" id="PIRSR613078-2"/>
    </source>
</evidence>
<dbReference type="SMART" id="SM00855">
    <property type="entry name" value="PGAM"/>
    <property type="match status" value="1"/>
</dbReference>
<dbReference type="Pfam" id="PF00300">
    <property type="entry name" value="His_Phos_1"/>
    <property type="match status" value="1"/>
</dbReference>
<gene>
    <name evidence="2" type="primary">pspA_1</name>
    <name evidence="2" type="ORF">C1752_01990</name>
</gene>
<dbReference type="Proteomes" id="UP000248857">
    <property type="component" value="Unassembled WGS sequence"/>
</dbReference>
<feature type="binding site" evidence="1">
    <location>
        <begin position="19"/>
        <end position="26"/>
    </location>
    <ligand>
        <name>substrate</name>
    </ligand>
</feature>
<dbReference type="InterPro" id="IPR013078">
    <property type="entry name" value="His_Pase_superF_clade-1"/>
</dbReference>
<dbReference type="SUPFAM" id="SSF53254">
    <property type="entry name" value="Phosphoglycerate mutase-like"/>
    <property type="match status" value="1"/>
</dbReference>
<dbReference type="PANTHER" id="PTHR48100">
    <property type="entry name" value="BROAD-SPECIFICITY PHOSPHATASE YOR283W-RELATED"/>
    <property type="match status" value="1"/>
</dbReference>
<dbReference type="AlphaFoldDB" id="A0A2W1JZ85"/>
<dbReference type="InterPro" id="IPR050275">
    <property type="entry name" value="PGM_Phosphatase"/>
</dbReference>
<dbReference type="OrthoDB" id="9781415at2"/>
<dbReference type="GO" id="GO:0016791">
    <property type="term" value="F:phosphatase activity"/>
    <property type="evidence" value="ECO:0007669"/>
    <property type="project" value="TreeGrafter"/>
</dbReference>